<evidence type="ECO:0000256" key="6">
    <source>
        <dbReference type="SAM" id="MobiDB-lite"/>
    </source>
</evidence>
<feature type="transmembrane region" description="Helical" evidence="7">
    <location>
        <begin position="79"/>
        <end position="104"/>
    </location>
</feature>
<comment type="subcellular location">
    <subcellularLocation>
        <location evidence="1">Membrane</location>
        <topology evidence="1">Multi-pass membrane protein</topology>
    </subcellularLocation>
</comment>
<feature type="compositionally biased region" description="Polar residues" evidence="6">
    <location>
        <begin position="1"/>
        <end position="14"/>
    </location>
</feature>
<name>A0A8H7A4A6_PLEOS</name>
<keyword evidence="3 7" id="KW-0812">Transmembrane</keyword>
<feature type="region of interest" description="Disordered" evidence="6">
    <location>
        <begin position="1"/>
        <end position="57"/>
    </location>
</feature>
<feature type="transmembrane region" description="Helical" evidence="7">
    <location>
        <begin position="116"/>
        <end position="135"/>
    </location>
</feature>
<keyword evidence="10" id="KW-1185">Reference proteome</keyword>
<dbReference type="AlphaFoldDB" id="A0A8H7A4A6"/>
<dbReference type="InterPro" id="IPR011701">
    <property type="entry name" value="MFS"/>
</dbReference>
<feature type="transmembrane region" description="Helical" evidence="7">
    <location>
        <begin position="302"/>
        <end position="320"/>
    </location>
</feature>
<sequence>MSSAQVSRTPTLTNDCPPAKEKPPTSSPSSSSIVINGRIELPHPDSDNTKTEARRDSEIATDGEVEGALYASLSPRRKLVLLGVFCSAQFFDVFNASAVLVSLPSLGADLHFAPGALQWILSAYTLTFASFMLVAGTLADIFHPKPIFCLGFAFVGVFNIPVGASVHPVMAIVFRALQGMGAAMNVPSGIAMIRTTFPDPIERSVAYASYSLAATVGNISGFVVGGILTARTSWRWVHYLCAIMVIPMSVAAWFLLPAHTTPPKSERRSVDIPGVLTLTAGLILFVYAISDAVDAGWASPQVIATLILSVIAFIAFFIIESIVAHPALPPRTWRNKNFTPLFFYALSPYWWCLGCELQLVSIFLNLWHDSPLIAALRCLPIGVAGGVASYLIGRVLPYLPAKWVLVAAQLLTATGSALFALAGTRERYWAFVFPGMVVGMLGLASAYVGCTTAVMGDARKGEEGVVGAVMYTAYQVGSTIGVAILTSITEGINSRQPNDPISQFRGYAASFWSTLALSGIMFIIALVFVRR</sequence>
<evidence type="ECO:0000313" key="9">
    <source>
        <dbReference type="EMBL" id="KAF7439706.1"/>
    </source>
</evidence>
<keyword evidence="5 7" id="KW-0472">Membrane</keyword>
<accession>A0A8H7A4A6</accession>
<feature type="transmembrane region" description="Helical" evidence="7">
    <location>
        <begin position="509"/>
        <end position="529"/>
    </location>
</feature>
<feature type="transmembrane region" description="Helical" evidence="7">
    <location>
        <begin position="147"/>
        <end position="166"/>
    </location>
</feature>
<evidence type="ECO:0000256" key="1">
    <source>
        <dbReference type="ARBA" id="ARBA00004141"/>
    </source>
</evidence>
<dbReference type="PANTHER" id="PTHR42718">
    <property type="entry name" value="MAJOR FACILITATOR SUPERFAMILY MULTIDRUG TRANSPORTER MFSC"/>
    <property type="match status" value="1"/>
</dbReference>
<evidence type="ECO:0000256" key="3">
    <source>
        <dbReference type="ARBA" id="ARBA00022692"/>
    </source>
</evidence>
<dbReference type="InterPro" id="IPR036259">
    <property type="entry name" value="MFS_trans_sf"/>
</dbReference>
<feature type="domain" description="Major facilitator superfamily (MFS) profile" evidence="8">
    <location>
        <begin position="81"/>
        <end position="531"/>
    </location>
</feature>
<dbReference type="PANTHER" id="PTHR42718:SF9">
    <property type="entry name" value="MAJOR FACILITATOR SUPERFAMILY MULTIDRUG TRANSPORTER MFSC"/>
    <property type="match status" value="1"/>
</dbReference>
<keyword evidence="2" id="KW-0813">Transport</keyword>
<dbReference type="VEuPathDB" id="FungiDB:PC9H_000042"/>
<evidence type="ECO:0000256" key="2">
    <source>
        <dbReference type="ARBA" id="ARBA00022448"/>
    </source>
</evidence>
<feature type="transmembrane region" description="Helical" evidence="7">
    <location>
        <begin position="372"/>
        <end position="391"/>
    </location>
</feature>
<feature type="compositionally biased region" description="Basic and acidic residues" evidence="6">
    <location>
        <begin position="40"/>
        <end position="57"/>
    </location>
</feature>
<feature type="transmembrane region" description="Helical" evidence="7">
    <location>
        <begin position="341"/>
        <end position="366"/>
    </location>
</feature>
<dbReference type="GeneID" id="59369883"/>
<dbReference type="OrthoDB" id="440755at2759"/>
<keyword evidence="4 7" id="KW-1133">Transmembrane helix</keyword>
<feature type="transmembrane region" description="Helical" evidence="7">
    <location>
        <begin position="428"/>
        <end position="456"/>
    </location>
</feature>
<protein>
    <recommendedName>
        <fullName evidence="8">Major facilitator superfamily (MFS) profile domain-containing protein</fullName>
    </recommendedName>
</protein>
<evidence type="ECO:0000259" key="8">
    <source>
        <dbReference type="PROSITE" id="PS50850"/>
    </source>
</evidence>
<evidence type="ECO:0000256" key="7">
    <source>
        <dbReference type="SAM" id="Phobius"/>
    </source>
</evidence>
<dbReference type="Pfam" id="PF07690">
    <property type="entry name" value="MFS_1"/>
    <property type="match status" value="1"/>
</dbReference>
<dbReference type="Proteomes" id="UP000623687">
    <property type="component" value="Unassembled WGS sequence"/>
</dbReference>
<evidence type="ECO:0000256" key="5">
    <source>
        <dbReference type="ARBA" id="ARBA00023136"/>
    </source>
</evidence>
<dbReference type="SUPFAM" id="SSF103473">
    <property type="entry name" value="MFS general substrate transporter"/>
    <property type="match status" value="1"/>
</dbReference>
<organism evidence="9 10">
    <name type="scientific">Pleurotus ostreatus</name>
    <name type="common">Oyster mushroom</name>
    <name type="synonym">White-rot fungus</name>
    <dbReference type="NCBI Taxonomy" id="5322"/>
    <lineage>
        <taxon>Eukaryota</taxon>
        <taxon>Fungi</taxon>
        <taxon>Dikarya</taxon>
        <taxon>Basidiomycota</taxon>
        <taxon>Agaricomycotina</taxon>
        <taxon>Agaricomycetes</taxon>
        <taxon>Agaricomycetidae</taxon>
        <taxon>Agaricales</taxon>
        <taxon>Pleurotineae</taxon>
        <taxon>Pleurotaceae</taxon>
        <taxon>Pleurotus</taxon>
    </lineage>
</organism>
<feature type="transmembrane region" description="Helical" evidence="7">
    <location>
        <begin position="270"/>
        <end position="290"/>
    </location>
</feature>
<dbReference type="EMBL" id="JACETU010000001">
    <property type="protein sequence ID" value="KAF7439706.1"/>
    <property type="molecule type" value="Genomic_DNA"/>
</dbReference>
<reference evidence="9" key="1">
    <citation type="submission" date="2019-07" db="EMBL/GenBank/DDBJ databases">
        <authorList>
            <person name="Palmer J.M."/>
        </authorList>
    </citation>
    <scope>NUCLEOTIDE SEQUENCE</scope>
    <source>
        <strain evidence="9">PC9</strain>
    </source>
</reference>
<dbReference type="InterPro" id="IPR020846">
    <property type="entry name" value="MFS_dom"/>
</dbReference>
<feature type="transmembrane region" description="Helical" evidence="7">
    <location>
        <begin position="205"/>
        <end position="230"/>
    </location>
</feature>
<dbReference type="PROSITE" id="PS50850">
    <property type="entry name" value="MFS"/>
    <property type="match status" value="1"/>
</dbReference>
<feature type="transmembrane region" description="Helical" evidence="7">
    <location>
        <begin position="403"/>
        <end position="422"/>
    </location>
</feature>
<feature type="transmembrane region" description="Helical" evidence="7">
    <location>
        <begin position="236"/>
        <end position="258"/>
    </location>
</feature>
<evidence type="ECO:0000313" key="10">
    <source>
        <dbReference type="Proteomes" id="UP000623687"/>
    </source>
</evidence>
<dbReference type="RefSeq" id="XP_036635550.1">
    <property type="nucleotide sequence ID" value="XM_036769705.1"/>
</dbReference>
<feature type="transmembrane region" description="Helical" evidence="7">
    <location>
        <begin position="468"/>
        <end position="489"/>
    </location>
</feature>
<dbReference type="GO" id="GO:0016020">
    <property type="term" value="C:membrane"/>
    <property type="evidence" value="ECO:0007669"/>
    <property type="project" value="UniProtKB-SubCell"/>
</dbReference>
<gene>
    <name evidence="9" type="ORF">PC9H_000042</name>
</gene>
<evidence type="ECO:0000256" key="4">
    <source>
        <dbReference type="ARBA" id="ARBA00022989"/>
    </source>
</evidence>
<dbReference type="GO" id="GO:0022857">
    <property type="term" value="F:transmembrane transporter activity"/>
    <property type="evidence" value="ECO:0007669"/>
    <property type="project" value="InterPro"/>
</dbReference>
<proteinExistence type="predicted"/>
<dbReference type="Gene3D" id="1.20.1250.20">
    <property type="entry name" value="MFS general substrate transporter like domains"/>
    <property type="match status" value="2"/>
</dbReference>
<comment type="caution">
    <text evidence="9">The sequence shown here is derived from an EMBL/GenBank/DDBJ whole genome shotgun (WGS) entry which is preliminary data.</text>
</comment>